<dbReference type="InterPro" id="IPR025665">
    <property type="entry name" value="Beta-barrel_OMP_2"/>
</dbReference>
<evidence type="ECO:0000313" key="2">
    <source>
        <dbReference type="EMBL" id="MCA9727467.1"/>
    </source>
</evidence>
<name>A0A956RPI1_UNCEI</name>
<dbReference type="EMBL" id="JAGQHR010000171">
    <property type="protein sequence ID" value="MCA9727467.1"/>
    <property type="molecule type" value="Genomic_DNA"/>
</dbReference>
<reference evidence="2" key="1">
    <citation type="submission" date="2020-04" db="EMBL/GenBank/DDBJ databases">
        <authorList>
            <person name="Zhang T."/>
        </authorList>
    </citation>
    <scope>NUCLEOTIDE SEQUENCE</scope>
    <source>
        <strain evidence="2">HKST-UBA01</strain>
    </source>
</reference>
<protein>
    <submittedName>
        <fullName evidence="2">PorT family protein</fullName>
    </submittedName>
</protein>
<evidence type="ECO:0000313" key="3">
    <source>
        <dbReference type="Proteomes" id="UP000697710"/>
    </source>
</evidence>
<comment type="caution">
    <text evidence="2">The sequence shown here is derived from an EMBL/GenBank/DDBJ whole genome shotgun (WGS) entry which is preliminary data.</text>
</comment>
<organism evidence="2 3">
    <name type="scientific">Eiseniibacteriota bacterium</name>
    <dbReference type="NCBI Taxonomy" id="2212470"/>
    <lineage>
        <taxon>Bacteria</taxon>
        <taxon>Candidatus Eiseniibacteriota</taxon>
    </lineage>
</organism>
<feature type="domain" description="Outer membrane protein beta-barrel" evidence="1">
    <location>
        <begin position="76"/>
        <end position="258"/>
    </location>
</feature>
<dbReference type="Pfam" id="PF13568">
    <property type="entry name" value="OMP_b-brl_2"/>
    <property type="match status" value="1"/>
</dbReference>
<evidence type="ECO:0000259" key="1">
    <source>
        <dbReference type="Pfam" id="PF13568"/>
    </source>
</evidence>
<accession>A0A956RPI1</accession>
<proteinExistence type="predicted"/>
<dbReference type="Proteomes" id="UP000697710">
    <property type="component" value="Unassembled WGS sequence"/>
</dbReference>
<gene>
    <name evidence="2" type="ORF">KC729_07275</name>
</gene>
<reference evidence="2" key="2">
    <citation type="journal article" date="2021" name="Microbiome">
        <title>Successional dynamics and alternative stable states in a saline activated sludge microbial community over 9 years.</title>
        <authorList>
            <person name="Wang Y."/>
            <person name="Ye J."/>
            <person name="Ju F."/>
            <person name="Liu L."/>
            <person name="Boyd J.A."/>
            <person name="Deng Y."/>
            <person name="Parks D.H."/>
            <person name="Jiang X."/>
            <person name="Yin X."/>
            <person name="Woodcroft B.J."/>
            <person name="Tyson G.W."/>
            <person name="Hugenholtz P."/>
            <person name="Polz M.F."/>
            <person name="Zhang T."/>
        </authorList>
    </citation>
    <scope>NUCLEOTIDE SEQUENCE</scope>
    <source>
        <strain evidence="2">HKST-UBA01</strain>
    </source>
</reference>
<dbReference type="AlphaFoldDB" id="A0A956RPI1"/>
<sequence>MCPSILVQVVTRPSRYRRWPRAGRALLLASLVLVLAVAWVGGSAAQGERTKGTAPHAAGDGAFVTEWEEVHDPPASRFRFGLRVGGGAATLSYSESTPEGFDRSAIFSAVFGGDFRYQWRESLFLESGLHFVRLGGLEKGFEDEQIGGRETHLDYEIETVLTYLVVPLRIRLGEMGSHPRPYVRVGPNVAFCYNANREQTGNRIDGQGRHEAVHRKWTVKSSTNSLDVAAAAEVGVEGPFIRKTRLLLELGAIYGFLDASQGDDVSIRNRAVMVSAGIVF</sequence>